<evidence type="ECO:0000313" key="2">
    <source>
        <dbReference type="EMBL" id="PSJ56241.1"/>
    </source>
</evidence>
<dbReference type="OrthoDB" id="9127144at2"/>
<accession>A0A2P7S1A8</accession>
<proteinExistence type="predicted"/>
<dbReference type="InterPro" id="IPR000182">
    <property type="entry name" value="GNAT_dom"/>
</dbReference>
<gene>
    <name evidence="2" type="ORF">C7I85_24995</name>
</gene>
<dbReference type="Pfam" id="PF00583">
    <property type="entry name" value="Acetyltransf_1"/>
    <property type="match status" value="1"/>
</dbReference>
<sequence>MQVTLRSIAISEIPTLAGTDLFESDENFAGGSLLAIFNRLRSRPDLEAHHPFVVMDERQAVGFFMLREGTALPQWAHPRAISLHNFRINKQSRGRGYGVAGLVLASQWIAVHRFEIVKLMLSINVENASAYRLYLRCGFKEVGLSFEGRLGIETVLSCGVSELAAKHVPGQ</sequence>
<dbReference type="SUPFAM" id="SSF55729">
    <property type="entry name" value="Acyl-CoA N-acyltransferases (Nat)"/>
    <property type="match status" value="1"/>
</dbReference>
<comment type="caution">
    <text evidence="2">The sequence shown here is derived from an EMBL/GenBank/DDBJ whole genome shotgun (WGS) entry which is preliminary data.</text>
</comment>
<dbReference type="PROSITE" id="PS51186">
    <property type="entry name" value="GNAT"/>
    <property type="match status" value="1"/>
</dbReference>
<dbReference type="Gene3D" id="3.40.630.30">
    <property type="match status" value="1"/>
</dbReference>
<dbReference type="Proteomes" id="UP000240653">
    <property type="component" value="Unassembled WGS sequence"/>
</dbReference>
<protein>
    <recommendedName>
        <fullName evidence="1">N-acetyltransferase domain-containing protein</fullName>
    </recommendedName>
</protein>
<evidence type="ECO:0000313" key="3">
    <source>
        <dbReference type="Proteomes" id="UP000240653"/>
    </source>
</evidence>
<dbReference type="RefSeq" id="WP_106726725.1">
    <property type="nucleotide sequence ID" value="NZ_PXYL01000019.1"/>
</dbReference>
<dbReference type="EMBL" id="PXYL01000019">
    <property type="protein sequence ID" value="PSJ56241.1"/>
    <property type="molecule type" value="Genomic_DNA"/>
</dbReference>
<evidence type="ECO:0000259" key="1">
    <source>
        <dbReference type="PROSITE" id="PS51186"/>
    </source>
</evidence>
<keyword evidence="3" id="KW-1185">Reference proteome</keyword>
<organism evidence="2 3">
    <name type="scientific">Pseudaminobacter soli</name>
    <name type="common">ex Li et al. 2025</name>
    <dbReference type="NCBI Taxonomy" id="1295366"/>
    <lineage>
        <taxon>Bacteria</taxon>
        <taxon>Pseudomonadati</taxon>
        <taxon>Pseudomonadota</taxon>
        <taxon>Alphaproteobacteria</taxon>
        <taxon>Hyphomicrobiales</taxon>
        <taxon>Phyllobacteriaceae</taxon>
        <taxon>Pseudaminobacter</taxon>
    </lineage>
</organism>
<dbReference type="GO" id="GO:0016747">
    <property type="term" value="F:acyltransferase activity, transferring groups other than amino-acyl groups"/>
    <property type="evidence" value="ECO:0007669"/>
    <property type="project" value="InterPro"/>
</dbReference>
<reference evidence="2 3" key="1">
    <citation type="submission" date="2018-03" db="EMBL/GenBank/DDBJ databases">
        <title>The draft genome of Mesorhizobium soli JCM 19897.</title>
        <authorList>
            <person name="Li L."/>
            <person name="Liu L."/>
            <person name="Liang L."/>
            <person name="Wang T."/>
            <person name="Zhang X."/>
        </authorList>
    </citation>
    <scope>NUCLEOTIDE SEQUENCE [LARGE SCALE GENOMIC DNA]</scope>
    <source>
        <strain evidence="2 3">JCM 19897</strain>
    </source>
</reference>
<name>A0A2P7S1A8_9HYPH</name>
<dbReference type="AlphaFoldDB" id="A0A2P7S1A8"/>
<feature type="domain" description="N-acetyltransferase" evidence="1">
    <location>
        <begin position="11"/>
        <end position="161"/>
    </location>
</feature>
<dbReference type="InterPro" id="IPR016181">
    <property type="entry name" value="Acyl_CoA_acyltransferase"/>
</dbReference>